<comment type="caution">
    <text evidence="1">The sequence shown here is derived from an EMBL/GenBank/DDBJ whole genome shotgun (WGS) entry which is preliminary data.</text>
</comment>
<protein>
    <recommendedName>
        <fullName evidence="3">Tail protein</fullName>
    </recommendedName>
</protein>
<name>A0ABS6S432_9BACT</name>
<gene>
    <name evidence="1" type="ORF">HWQ67_18700</name>
</gene>
<dbReference type="EMBL" id="JABXWD010000688">
    <property type="protein sequence ID" value="MBV6343601.1"/>
    <property type="molecule type" value="Genomic_DNA"/>
</dbReference>
<organism evidence="1 2">
    <name type="scientific">Candidatus Magnetobacterium casense</name>
    <dbReference type="NCBI Taxonomy" id="1455061"/>
    <lineage>
        <taxon>Bacteria</taxon>
        <taxon>Pseudomonadati</taxon>
        <taxon>Nitrospirota</taxon>
        <taxon>Thermodesulfovibrionia</taxon>
        <taxon>Thermodesulfovibrionales</taxon>
        <taxon>Candidatus Magnetobacteriaceae</taxon>
        <taxon>Candidatus Magnetobacterium</taxon>
    </lineage>
</organism>
<evidence type="ECO:0008006" key="3">
    <source>
        <dbReference type="Google" id="ProtNLM"/>
    </source>
</evidence>
<proteinExistence type="predicted"/>
<evidence type="ECO:0000313" key="2">
    <source>
        <dbReference type="Proteomes" id="UP001196980"/>
    </source>
</evidence>
<accession>A0ABS6S432</accession>
<keyword evidence="2" id="KW-1185">Reference proteome</keyword>
<feature type="non-terminal residue" evidence="1">
    <location>
        <position position="240"/>
    </location>
</feature>
<dbReference type="Proteomes" id="UP001196980">
    <property type="component" value="Unassembled WGS sequence"/>
</dbReference>
<sequence>MAVILNYPLFHADDDNGAPLTGGLLYTYEAGTSTAKATYTDRGAGTANSNPVVLDSRGEAIVYGAGIYKLILQTSAGVTVWTQDNVELGLGIEWDGTTTTIASLKLATGATLTEFSTDGTMAGNSDTAAPTEKAVVTYLASYSTTATTNTLVDRAGRAGRPTFTYNGGSTAYTVKAKGAVYWCKDKLCHWDSELTTTAISTPVASTWYYLYLDYSAITEGTAVTATELIWSSTAPTYSNT</sequence>
<reference evidence="1 2" key="1">
    <citation type="journal article" date="2020" name="J Geophys Res Biogeosci">
        <title>Magnetotaxis as an Adaptation to Enable Bacterial Shuttling of Microbial Sulfur and Sulfur Cycling Across Aquatic Oxic#Anoxic Interfaces.</title>
        <authorList>
            <person name="Li J."/>
            <person name="Liu P."/>
            <person name="Wang J."/>
            <person name="Roberts A.P."/>
            <person name="Pan Y."/>
        </authorList>
    </citation>
    <scope>NUCLEOTIDE SEQUENCE [LARGE SCALE GENOMIC DNA]</scope>
    <source>
        <strain evidence="1 2">MYR-1_YQ</strain>
    </source>
</reference>
<evidence type="ECO:0000313" key="1">
    <source>
        <dbReference type="EMBL" id="MBV6343601.1"/>
    </source>
</evidence>